<dbReference type="HOGENOM" id="CLU_1553462_0_0_4"/>
<evidence type="ECO:0000313" key="2">
    <source>
        <dbReference type="Proteomes" id="UP000064007"/>
    </source>
</evidence>
<name>A0A0D6EU77_9PROT</name>
<organism evidence="1 2">
    <name type="scientific">Candidatus Methylopumilus planktonicus</name>
    <dbReference type="NCBI Taxonomy" id="1581557"/>
    <lineage>
        <taxon>Bacteria</taxon>
        <taxon>Pseudomonadati</taxon>
        <taxon>Pseudomonadota</taxon>
        <taxon>Betaproteobacteria</taxon>
        <taxon>Nitrosomonadales</taxon>
        <taxon>Methylophilaceae</taxon>
        <taxon>Candidatus Methylopumilus</taxon>
    </lineage>
</organism>
<dbReference type="AlphaFoldDB" id="A0A0D6EU77"/>
<gene>
    <name evidence="1" type="ORF">BN1208_0278</name>
</gene>
<sequence>MMDADYKKRILKELELFPLWKEKNKPNKELLLNTDLKPIEADAFFVFKINYTEGSLLLLSQNFASGTEEIAQDLFLNIAKFISTTIGIDTFQKSHLLTLTKDQLSELCLMTRPKHVLAFGLNNDLFEEYKTNVLMNNVTMNIKHTVDINHLLQNPKDKKLVWENILDLIKAF</sequence>
<keyword evidence="2" id="KW-1185">Reference proteome</keyword>
<accession>A0A0D6EU77</accession>
<proteinExistence type="predicted"/>
<dbReference type="KEGG" id="mbat:BN1208_0278"/>
<reference evidence="2" key="1">
    <citation type="submission" date="2014-12" db="EMBL/GenBank/DDBJ databases">
        <authorList>
            <person name="Salcher M.M."/>
        </authorList>
    </citation>
    <scope>NUCLEOTIDE SEQUENCE [LARGE SCALE GENOMIC DNA]</scope>
    <source>
        <strain evidence="2">MMS-10A-171</strain>
    </source>
</reference>
<protein>
    <submittedName>
        <fullName evidence="1">Uncharacterized protein</fullName>
    </submittedName>
</protein>
<dbReference type="Proteomes" id="UP000064007">
    <property type="component" value="Chromosome 1"/>
</dbReference>
<dbReference type="STRING" id="1581557.BN1208_0278"/>
<evidence type="ECO:0000313" key="1">
    <source>
        <dbReference type="EMBL" id="CEZ19172.1"/>
    </source>
</evidence>
<dbReference type="EMBL" id="LN827929">
    <property type="protein sequence ID" value="CEZ19172.1"/>
    <property type="molecule type" value="Genomic_DNA"/>
</dbReference>